<feature type="domain" description="Glycoside hydrolase 123 catalytic" evidence="1">
    <location>
        <begin position="1"/>
        <end position="92"/>
    </location>
</feature>
<evidence type="ECO:0000313" key="2">
    <source>
        <dbReference type="EMBL" id="SVD14962.1"/>
    </source>
</evidence>
<proteinExistence type="predicted"/>
<dbReference type="AlphaFoldDB" id="A0A382SZH0"/>
<accession>A0A382SZH0</accession>
<gene>
    <name evidence="2" type="ORF">METZ01_LOCUS367816</name>
</gene>
<organism evidence="2">
    <name type="scientific">marine metagenome</name>
    <dbReference type="NCBI Taxonomy" id="408172"/>
    <lineage>
        <taxon>unclassified sequences</taxon>
        <taxon>metagenomes</taxon>
        <taxon>ecological metagenomes</taxon>
    </lineage>
</organism>
<name>A0A382SZH0_9ZZZZ</name>
<dbReference type="Pfam" id="PF13320">
    <property type="entry name" value="GH123_cat"/>
    <property type="match status" value="1"/>
</dbReference>
<feature type="non-terminal residue" evidence="2">
    <location>
        <position position="1"/>
    </location>
</feature>
<reference evidence="2" key="1">
    <citation type="submission" date="2018-05" db="EMBL/GenBank/DDBJ databases">
        <authorList>
            <person name="Lanie J.A."/>
            <person name="Ng W.-L."/>
            <person name="Kazmierczak K.M."/>
            <person name="Andrzejewski T.M."/>
            <person name="Davidsen T.M."/>
            <person name="Wayne K.J."/>
            <person name="Tettelin H."/>
            <person name="Glass J.I."/>
            <person name="Rusch D."/>
            <person name="Podicherti R."/>
            <person name="Tsui H.-C.T."/>
            <person name="Winkler M.E."/>
        </authorList>
    </citation>
    <scope>NUCLEOTIDE SEQUENCE</scope>
</reference>
<protein>
    <recommendedName>
        <fullName evidence="1">Glycoside hydrolase 123 catalytic domain-containing protein</fullName>
    </recommendedName>
</protein>
<dbReference type="EMBL" id="UINC01132563">
    <property type="protein sequence ID" value="SVD14962.1"/>
    <property type="molecule type" value="Genomic_DNA"/>
</dbReference>
<evidence type="ECO:0000259" key="1">
    <source>
        <dbReference type="Pfam" id="PF13320"/>
    </source>
</evidence>
<dbReference type="InterPro" id="IPR025150">
    <property type="entry name" value="GH123_cat"/>
</dbReference>
<sequence>NRFFCMPSARNRILGAQLYRYDLAGFLHWAFNFYFTQYSTRPLDPFVETDAGRAFPAGDAFLVYPGEDGPIDSIRGQVFREALQDQRALQLLEKLQGRDKTITLLEQHASAPITMKRYPRGKAWLLAMRQRCNRRIAKLG</sequence>